<dbReference type="GO" id="GO:0016740">
    <property type="term" value="F:transferase activity"/>
    <property type="evidence" value="ECO:0007669"/>
    <property type="project" value="UniProtKB-KW"/>
</dbReference>
<dbReference type="OrthoDB" id="5559111at2759"/>
<dbReference type="PANTHER" id="PTHR31896">
    <property type="entry name" value="FAMILY REGULATORY PROTEIN, PUTATIVE (AFU_ORTHOLOGUE AFUA_3G14730)-RELATED"/>
    <property type="match status" value="1"/>
</dbReference>
<gene>
    <name evidence="2" type="ORF">IWW36_004422</name>
</gene>
<comment type="caution">
    <text evidence="2">The sequence shown here is derived from an EMBL/GenBank/DDBJ whole genome shotgun (WGS) entry which is preliminary data.</text>
</comment>
<evidence type="ECO:0000256" key="1">
    <source>
        <dbReference type="ARBA" id="ARBA00022679"/>
    </source>
</evidence>
<evidence type="ECO:0000313" key="3">
    <source>
        <dbReference type="Proteomes" id="UP001139887"/>
    </source>
</evidence>
<dbReference type="Gene3D" id="3.30.559.10">
    <property type="entry name" value="Chloramphenicol acetyltransferase-like domain"/>
    <property type="match status" value="2"/>
</dbReference>
<keyword evidence="3" id="KW-1185">Reference proteome</keyword>
<dbReference type="InterPro" id="IPR023213">
    <property type="entry name" value="CAT-like_dom_sf"/>
</dbReference>
<dbReference type="PANTHER" id="PTHR31896:SF64">
    <property type="entry name" value="TRICHOTHECENE 3-O-ACETYLTRANSFERASE"/>
    <property type="match status" value="1"/>
</dbReference>
<protein>
    <submittedName>
        <fullName evidence="2">Uncharacterized protein</fullName>
    </submittedName>
</protein>
<dbReference type="AlphaFoldDB" id="A0A9W8LXL7"/>
<evidence type="ECO:0000313" key="2">
    <source>
        <dbReference type="EMBL" id="KAJ2846291.1"/>
    </source>
</evidence>
<dbReference type="InterPro" id="IPR051283">
    <property type="entry name" value="Sec_Metabolite_Acyltrans"/>
</dbReference>
<reference evidence="2" key="1">
    <citation type="submission" date="2022-07" db="EMBL/GenBank/DDBJ databases">
        <title>Phylogenomic reconstructions and comparative analyses of Kickxellomycotina fungi.</title>
        <authorList>
            <person name="Reynolds N.K."/>
            <person name="Stajich J.E."/>
            <person name="Barry K."/>
            <person name="Grigoriev I.V."/>
            <person name="Crous P."/>
            <person name="Smith M.E."/>
        </authorList>
    </citation>
    <scope>NUCLEOTIDE SEQUENCE</scope>
    <source>
        <strain evidence="2">NRRL 1566</strain>
    </source>
</reference>
<organism evidence="2 3">
    <name type="scientific">Coemansia brasiliensis</name>
    <dbReference type="NCBI Taxonomy" id="2650707"/>
    <lineage>
        <taxon>Eukaryota</taxon>
        <taxon>Fungi</taxon>
        <taxon>Fungi incertae sedis</taxon>
        <taxon>Zoopagomycota</taxon>
        <taxon>Kickxellomycotina</taxon>
        <taxon>Kickxellomycetes</taxon>
        <taxon>Kickxellales</taxon>
        <taxon>Kickxellaceae</taxon>
        <taxon>Coemansia</taxon>
    </lineage>
</organism>
<dbReference type="Pfam" id="PF02458">
    <property type="entry name" value="Transferase"/>
    <property type="match status" value="1"/>
</dbReference>
<keyword evidence="1" id="KW-0808">Transferase</keyword>
<name>A0A9W8LXL7_9FUNG</name>
<sequence>MHKILIGEQAFRAYISILWFFNAKPATDPNIVVSRIQHGVDAAIDRVPMLGGILYKDDSKVYVKQATNRVLVQLEMLPYTLEQVASSRFNQNKFPDLFDNLSGAAPAIEGQAVLIVKIIRLQCGALVVAMFCHHIAADAKAVCSIAQCISDLSHPNPSAKLPLLWSDRSRLASMLQTYPAKQLPNSLFIDPLQHPATNLTIKHEYKRHQFQLTCRALQQLKAIAQQQDQHNSKQYTTNTLVMALAWRVWTRVLQKHGSTSPYTHTGCPVDMRTRLEQHVDNMEHYTGNCLLPFPMAAPAQFVLESPLVQVAHYIQSLIHKQATVPALHSFMLHFDPADDAAAKLAKTDAPVISFSNMSRLQLMEIDFGLGHAESVQLCSFDVPFMMFAISDGQSGLLINTVLPLEVVTAFSQDQEFALFANFIY</sequence>
<proteinExistence type="predicted"/>
<dbReference type="EMBL" id="JANBUW010000577">
    <property type="protein sequence ID" value="KAJ2846291.1"/>
    <property type="molecule type" value="Genomic_DNA"/>
</dbReference>
<accession>A0A9W8LXL7</accession>
<dbReference type="Proteomes" id="UP001139887">
    <property type="component" value="Unassembled WGS sequence"/>
</dbReference>